<evidence type="ECO:0000313" key="2">
    <source>
        <dbReference type="Proteomes" id="UP000297668"/>
    </source>
</evidence>
<name>A0A4Y9FHG9_9DEIN</name>
<proteinExistence type="predicted"/>
<dbReference type="Proteomes" id="UP000297668">
    <property type="component" value="Unassembled WGS sequence"/>
</dbReference>
<dbReference type="RefSeq" id="WP_135259224.1">
    <property type="nucleotide sequence ID" value="NZ_SJZF01000001.1"/>
</dbReference>
<gene>
    <name evidence="1" type="ORF">E0687_00110</name>
</gene>
<organism evidence="1 2">
    <name type="scientific">Thermus tengchongensis</name>
    <dbReference type="NCBI Taxonomy" id="1214928"/>
    <lineage>
        <taxon>Bacteria</taxon>
        <taxon>Thermotogati</taxon>
        <taxon>Deinococcota</taxon>
        <taxon>Deinococci</taxon>
        <taxon>Thermales</taxon>
        <taxon>Thermaceae</taxon>
        <taxon>Thermus</taxon>
    </lineage>
</organism>
<protein>
    <submittedName>
        <fullName evidence="1">Uncharacterized protein</fullName>
    </submittedName>
</protein>
<evidence type="ECO:0000313" key="1">
    <source>
        <dbReference type="EMBL" id="TFU27628.1"/>
    </source>
</evidence>
<sequence>MNLREDGGWLRVRVQGYPFFSLFHVAEDGSRTTLGLWHRAGEVPFALEGLPPGGQWEVQVSDGLEVRILRFAR</sequence>
<accession>A0A4Y9FHG9</accession>
<dbReference type="AlphaFoldDB" id="A0A4Y9FHG9"/>
<reference evidence="1 2" key="1">
    <citation type="submission" date="2019-03" db="EMBL/GenBank/DDBJ databases">
        <title>Thermus tengchongensis species for the arsenic transformation mechanism.</title>
        <authorList>
            <person name="Yuan G.C."/>
        </authorList>
    </citation>
    <scope>NUCLEOTIDE SEQUENCE [LARGE SCALE GENOMIC DNA]</scope>
    <source>
        <strain evidence="1 2">15W</strain>
    </source>
</reference>
<comment type="caution">
    <text evidence="1">The sequence shown here is derived from an EMBL/GenBank/DDBJ whole genome shotgun (WGS) entry which is preliminary data.</text>
</comment>
<dbReference type="EMBL" id="SJZF01000001">
    <property type="protein sequence ID" value="TFU27628.1"/>
    <property type="molecule type" value="Genomic_DNA"/>
</dbReference>